<dbReference type="InterPro" id="IPR013783">
    <property type="entry name" value="Ig-like_fold"/>
</dbReference>
<dbReference type="EMBL" id="CP037940">
    <property type="protein sequence ID" value="QBO37457.1"/>
    <property type="molecule type" value="Genomic_DNA"/>
</dbReference>
<feature type="transmembrane region" description="Helical" evidence="6">
    <location>
        <begin position="241"/>
        <end position="260"/>
    </location>
</feature>
<keyword evidence="6" id="KW-1133">Transmembrane helix</keyword>
<proteinExistence type="predicted"/>
<evidence type="ECO:0000313" key="11">
    <source>
        <dbReference type="Proteomes" id="UP000292886"/>
    </source>
</evidence>
<evidence type="ECO:0000259" key="9">
    <source>
        <dbReference type="Pfam" id="PF16555"/>
    </source>
</evidence>
<evidence type="ECO:0000256" key="7">
    <source>
        <dbReference type="SAM" id="SignalP"/>
    </source>
</evidence>
<dbReference type="Gene3D" id="2.60.40.10">
    <property type="entry name" value="Immunoglobulins"/>
    <property type="match status" value="1"/>
</dbReference>
<keyword evidence="6" id="KW-0472">Membrane</keyword>
<name>A0A4P6YXB6_9LACO</name>
<dbReference type="NCBIfam" id="TIGR01167">
    <property type="entry name" value="LPXTG_anchor"/>
    <property type="match status" value="1"/>
</dbReference>
<feature type="signal peptide" evidence="7">
    <location>
        <begin position="1"/>
        <end position="29"/>
    </location>
</feature>
<dbReference type="InterPro" id="IPR032364">
    <property type="entry name" value="GramPos_pilinD1_N"/>
</dbReference>
<dbReference type="Proteomes" id="UP000292886">
    <property type="component" value="Chromosome"/>
</dbReference>
<evidence type="ECO:0000256" key="1">
    <source>
        <dbReference type="ARBA" id="ARBA00022512"/>
    </source>
</evidence>
<dbReference type="OrthoDB" id="3263741at2"/>
<evidence type="ECO:0000256" key="5">
    <source>
        <dbReference type="SAM" id="MobiDB-lite"/>
    </source>
</evidence>
<dbReference type="RefSeq" id="WP_133364534.1">
    <property type="nucleotide sequence ID" value="NZ_CP037940.1"/>
</dbReference>
<keyword evidence="4" id="KW-0572">Peptidoglycan-anchor</keyword>
<dbReference type="InterPro" id="IPR019931">
    <property type="entry name" value="LPXTG_anchor"/>
</dbReference>
<dbReference type="Pfam" id="PF16555">
    <property type="entry name" value="GramPos_pilinD1"/>
    <property type="match status" value="1"/>
</dbReference>
<feature type="domain" description="Gram-positive pilin subunit D1 N-terminal" evidence="9">
    <location>
        <begin position="34"/>
        <end position="172"/>
    </location>
</feature>
<gene>
    <name evidence="10" type="ORF">EQG49_05115</name>
</gene>
<keyword evidence="11" id="KW-1185">Reference proteome</keyword>
<keyword evidence="3 7" id="KW-0732">Signal</keyword>
<dbReference type="AlphaFoldDB" id="A0A4P6YXB6"/>
<keyword evidence="2" id="KW-0964">Secreted</keyword>
<feature type="chain" id="PRO_5020918617" evidence="7">
    <location>
        <begin position="30"/>
        <end position="265"/>
    </location>
</feature>
<evidence type="ECO:0000256" key="2">
    <source>
        <dbReference type="ARBA" id="ARBA00022525"/>
    </source>
</evidence>
<reference evidence="11" key="1">
    <citation type="submission" date="2019-03" db="EMBL/GenBank/DDBJ databases">
        <title>Weissella sp. 26KH-42 Genome sequencing.</title>
        <authorList>
            <person name="Heo J."/>
            <person name="Kim S.-J."/>
            <person name="Kim J.-S."/>
            <person name="Hong S.-B."/>
            <person name="Kwon S.-W."/>
        </authorList>
    </citation>
    <scope>NUCLEOTIDE SEQUENCE [LARGE SCALE GENOMIC DNA]</scope>
    <source>
        <strain evidence="11">26KH-42</strain>
    </source>
</reference>
<evidence type="ECO:0000256" key="6">
    <source>
        <dbReference type="SAM" id="Phobius"/>
    </source>
</evidence>
<protein>
    <submittedName>
        <fullName evidence="10">LPXTG cell wall anchor domain-containing protein</fullName>
    </submittedName>
</protein>
<feature type="region of interest" description="Disordered" evidence="5">
    <location>
        <begin position="183"/>
        <end position="222"/>
    </location>
</feature>
<keyword evidence="6" id="KW-0812">Transmembrane</keyword>
<evidence type="ECO:0000259" key="8">
    <source>
        <dbReference type="Pfam" id="PF00746"/>
    </source>
</evidence>
<evidence type="ECO:0000313" key="10">
    <source>
        <dbReference type="EMBL" id="QBO37457.1"/>
    </source>
</evidence>
<dbReference type="Pfam" id="PF00746">
    <property type="entry name" value="Gram_pos_anchor"/>
    <property type="match status" value="1"/>
</dbReference>
<evidence type="ECO:0000256" key="4">
    <source>
        <dbReference type="ARBA" id="ARBA00023088"/>
    </source>
</evidence>
<keyword evidence="1" id="KW-0134">Cell wall</keyword>
<accession>A0A4P6YXB6</accession>
<dbReference type="KEGG" id="wei:EQG49_05115"/>
<organism evidence="10 11">
    <name type="scientific">Periweissella cryptocerci</name>
    <dbReference type="NCBI Taxonomy" id="2506420"/>
    <lineage>
        <taxon>Bacteria</taxon>
        <taxon>Bacillati</taxon>
        <taxon>Bacillota</taxon>
        <taxon>Bacilli</taxon>
        <taxon>Lactobacillales</taxon>
        <taxon>Lactobacillaceae</taxon>
        <taxon>Periweissella</taxon>
    </lineage>
</organism>
<sequence>MKKIRYSIMSFLLLLPMIAGLMGTTTVQADEVVDDIQLVLHKYAFDYGDEPANHRADQAFKDGEGTPLAGVKFTVVPVTDKEAQTFNASDDKRVYGDKLVAAAKHSIVSPATDATGQTMVTVANDGRYLIVETDSPDQVIKAETIPVLIALPTHALDGAKITGTLELYLKNQTQPDVMWPDTGDIEDESDVAPANPPVQPLTDDYGDALEDPSNTRDGQSVAPAKSGLATLFPKTGGINTVIFAIAGLVIMGIAFTLIKLSKKKA</sequence>
<feature type="domain" description="Gram-positive cocci surface proteins LPxTG" evidence="8">
    <location>
        <begin position="233"/>
        <end position="264"/>
    </location>
</feature>
<evidence type="ECO:0000256" key="3">
    <source>
        <dbReference type="ARBA" id="ARBA00022729"/>
    </source>
</evidence>